<feature type="region of interest" description="Disordered" evidence="1">
    <location>
        <begin position="1114"/>
        <end position="1148"/>
    </location>
</feature>
<dbReference type="AlphaFoldDB" id="A0A8B7XN62"/>
<feature type="region of interest" description="Disordered" evidence="1">
    <location>
        <begin position="164"/>
        <end position="188"/>
    </location>
</feature>
<feature type="compositionally biased region" description="Basic and acidic residues" evidence="1">
    <location>
        <begin position="922"/>
        <end position="932"/>
    </location>
</feature>
<keyword evidence="2" id="KW-1185">Reference proteome</keyword>
<name>A0A8B7XN62_ACAPL</name>
<evidence type="ECO:0000313" key="2">
    <source>
        <dbReference type="Proteomes" id="UP000694845"/>
    </source>
</evidence>
<proteinExistence type="predicted"/>
<organism evidence="2 3">
    <name type="scientific">Acanthaster planci</name>
    <name type="common">Crown-of-thorns starfish</name>
    <dbReference type="NCBI Taxonomy" id="133434"/>
    <lineage>
        <taxon>Eukaryota</taxon>
        <taxon>Metazoa</taxon>
        <taxon>Echinodermata</taxon>
        <taxon>Eleutherozoa</taxon>
        <taxon>Asterozoa</taxon>
        <taxon>Asteroidea</taxon>
        <taxon>Valvatacea</taxon>
        <taxon>Valvatida</taxon>
        <taxon>Acanthasteridae</taxon>
        <taxon>Acanthaster</taxon>
    </lineage>
</organism>
<feature type="compositionally biased region" description="Basic and acidic residues" evidence="1">
    <location>
        <begin position="973"/>
        <end position="987"/>
    </location>
</feature>
<feature type="compositionally biased region" description="Polar residues" evidence="1">
    <location>
        <begin position="950"/>
        <end position="967"/>
    </location>
</feature>
<feature type="compositionally biased region" description="Polar residues" evidence="1">
    <location>
        <begin position="47"/>
        <end position="71"/>
    </location>
</feature>
<dbReference type="KEGG" id="aplc:110974272"/>
<feature type="region of interest" description="Disordered" evidence="1">
    <location>
        <begin position="45"/>
        <end position="84"/>
    </location>
</feature>
<feature type="compositionally biased region" description="Low complexity" evidence="1">
    <location>
        <begin position="1137"/>
        <end position="1148"/>
    </location>
</feature>
<feature type="compositionally biased region" description="Polar residues" evidence="1">
    <location>
        <begin position="1077"/>
        <end position="1091"/>
    </location>
</feature>
<dbReference type="OrthoDB" id="10072664at2759"/>
<feature type="compositionally biased region" description="Basic and acidic residues" evidence="1">
    <location>
        <begin position="899"/>
        <end position="914"/>
    </location>
</feature>
<gene>
    <name evidence="3" type="primary">LOC110974272</name>
</gene>
<feature type="region of interest" description="Disordered" evidence="1">
    <location>
        <begin position="130"/>
        <end position="150"/>
    </location>
</feature>
<feature type="region of interest" description="Disordered" evidence="1">
    <location>
        <begin position="13"/>
        <end position="32"/>
    </location>
</feature>
<feature type="compositionally biased region" description="Basic and acidic residues" evidence="1">
    <location>
        <begin position="171"/>
        <end position="183"/>
    </location>
</feature>
<feature type="compositionally biased region" description="Polar residues" evidence="1">
    <location>
        <begin position="732"/>
        <end position="742"/>
    </location>
</feature>
<feature type="region of interest" description="Disordered" evidence="1">
    <location>
        <begin position="1063"/>
        <end position="1093"/>
    </location>
</feature>
<feature type="compositionally biased region" description="Basic and acidic residues" evidence="1">
    <location>
        <begin position="430"/>
        <end position="439"/>
    </location>
</feature>
<evidence type="ECO:0000313" key="3">
    <source>
        <dbReference type="RefSeq" id="XP_022081496.1"/>
    </source>
</evidence>
<dbReference type="Proteomes" id="UP000694845">
    <property type="component" value="Unplaced"/>
</dbReference>
<sequence length="1246" mass="136748">MSLIRVVLPGKAGQTLVGSDGGGKSPVRPAPHHAEDVLAEQAALKRATSSIQRQGDGSSNEAIPTHPSKSCTDPPGSRRPLTQQFDSSHSIDDIAVCLPAINYTRAHAREDARCQYTIPGHLPTLQRSKKTTQLKVSHHPSDLHASTRSEGAATAINVVLSIEGQDLKLPPPRDRSSPRQDHQKQRHRLRIRRVAGGLGFLPCRYQNEDIRSLEEGLKTLLLCQSMGVIIQITRHRDDNGSLAQPVFHCDRCLRHWAVHGRPPPDCQEPESRVSGPSFALTSRSHEILQKFAQLTPIDKQCFLEAIQAETVPTTRGGDGFCLTESHRRNQTGMGRQGDLKRPAAGMGDKEAITVWNLKSQLWQVAEDLESNLSTHRSLHEGGQNFAKSLPNDVPKALPSKTNQEEVTKDPTSSAEGEPSCESEQADTVSSDERDTRGGPDCHTGQGGSDPSIVDPVSINTGLRTPVADQASYLSKNHIINLDKDMKFQTGESALPLNSIKVNQVPVDIHANYPGFESPETDGHESNEASLQQEPVPKEERQNTGENCSPQYDSFNGGKDKIPDGNFLSCSQDLADEPPSSKTVESPVPHCTIRNCITDTEIDFVTNHRIFQDSEQLFEDDTAAHAVSKVTVTRSRLLQYLSYGAASFNNSAGADEVETNESFEKLINGPDDLGVSDNKDGNRPLPSQGKGNRQKIPSSKGGVGKGLAGQKNRRDGSISYMGVIEDEEETLDRSTSGEGNDSSRGGRGHTIRGSKSASRDQNAVPIRNTAVRNVTGKPDTRPGNLEQHVFATPRETLAQSNAFGAAHKSPENIAHQSSDEGLTKATFKQKIHDNGNNGLESGSSVQSSSAPRRESLGSHAAATALPPLGTVPGQLPSLNVHDTEQRSRTKDRKRSLGLPRTDHARREFVNRKEEEGPTAGWDTGREPMCDPRASRKQPPPRAGEEFDTSKRQSLARQQVSGGKPNTQDYFADDVNTKENGEKGERGEKSTGFLPAIASAKEDLMPKEMDDQLMREREAKSPMKSLFSQFDNFELSLSPPPAGSLHPVSTDKSFRMTYSTLPRTFDWDTARQPPGVTRRTPSPQRTGPVSDLSQLPADQALNAKLMKPSMVVRPSSRDFYDKSARTPSRVSGKKTDVYSSSSETSRASSPAESVWETVSEVWRRHALELQKLERMVALNFLPLTSAFTFSVFEIPPQYLAHNRSLREQAMQIRRLKRPKKIVMKFASKEQREAAMKPPQIRRRVKPVA</sequence>
<reference evidence="3" key="1">
    <citation type="submission" date="2025-08" db="UniProtKB">
        <authorList>
            <consortium name="RefSeq"/>
        </authorList>
    </citation>
    <scope>IDENTIFICATION</scope>
</reference>
<dbReference type="GeneID" id="110974272"/>
<feature type="region of interest" description="Disordered" evidence="1">
    <location>
        <begin position="381"/>
        <end position="458"/>
    </location>
</feature>
<protein>
    <submittedName>
        <fullName evidence="3">Uncharacterized protein LOC110974272 isoform X1</fullName>
    </submittedName>
</protein>
<accession>A0A8B7XN62</accession>
<feature type="region of interest" description="Disordered" evidence="1">
    <location>
        <begin position="510"/>
        <end position="548"/>
    </location>
</feature>
<evidence type="ECO:0000256" key="1">
    <source>
        <dbReference type="SAM" id="MobiDB-lite"/>
    </source>
</evidence>
<feature type="region of interest" description="Disordered" evidence="1">
    <location>
        <begin position="665"/>
        <end position="1000"/>
    </location>
</feature>
<dbReference type="RefSeq" id="XP_022081496.1">
    <property type="nucleotide sequence ID" value="XM_022225804.1"/>
</dbReference>